<dbReference type="RefSeq" id="WP_139630135.1">
    <property type="nucleotide sequence ID" value="NZ_VDLX02000003.1"/>
</dbReference>
<keyword evidence="3" id="KW-1185">Reference proteome</keyword>
<feature type="region of interest" description="Disordered" evidence="1">
    <location>
        <begin position="78"/>
        <end position="99"/>
    </location>
</feature>
<organism evidence="2 3">
    <name type="scientific">Nonomuraea phyllanthi</name>
    <dbReference type="NCBI Taxonomy" id="2219224"/>
    <lineage>
        <taxon>Bacteria</taxon>
        <taxon>Bacillati</taxon>
        <taxon>Actinomycetota</taxon>
        <taxon>Actinomycetes</taxon>
        <taxon>Streptosporangiales</taxon>
        <taxon>Streptosporangiaceae</taxon>
        <taxon>Nonomuraea</taxon>
    </lineage>
</organism>
<dbReference type="InterPro" id="IPR047789">
    <property type="entry name" value="CU044_5270-like"/>
</dbReference>
<gene>
    <name evidence="2" type="ORF">FH608_009955</name>
</gene>
<dbReference type="EMBL" id="VDLX02000003">
    <property type="protein sequence ID" value="KAB8195818.1"/>
    <property type="molecule type" value="Genomic_DNA"/>
</dbReference>
<name>A0A5C4WRJ6_9ACTN</name>
<dbReference type="OrthoDB" id="3612087at2"/>
<evidence type="ECO:0000313" key="3">
    <source>
        <dbReference type="Proteomes" id="UP000312512"/>
    </source>
</evidence>
<feature type="compositionally biased region" description="Low complexity" evidence="1">
    <location>
        <begin position="331"/>
        <end position="347"/>
    </location>
</feature>
<protein>
    <submittedName>
        <fullName evidence="2">Uncharacterized protein</fullName>
    </submittedName>
</protein>
<comment type="caution">
    <text evidence="2">The sequence shown here is derived from an EMBL/GenBank/DDBJ whole genome shotgun (WGS) entry which is preliminary data.</text>
</comment>
<dbReference type="AlphaFoldDB" id="A0A5C4WRJ6"/>
<dbReference type="Proteomes" id="UP000312512">
    <property type="component" value="Unassembled WGS sequence"/>
</dbReference>
<evidence type="ECO:0000313" key="2">
    <source>
        <dbReference type="EMBL" id="KAB8195818.1"/>
    </source>
</evidence>
<feature type="region of interest" description="Disordered" evidence="1">
    <location>
        <begin position="331"/>
        <end position="394"/>
    </location>
</feature>
<proteinExistence type="predicted"/>
<reference evidence="2 3" key="1">
    <citation type="submission" date="2019-10" db="EMBL/GenBank/DDBJ databases">
        <title>Nonomuraea sp. nov., isolated from Phyllanthus amarus.</title>
        <authorList>
            <person name="Klykleung N."/>
            <person name="Tanasupawat S."/>
        </authorList>
    </citation>
    <scope>NUCLEOTIDE SEQUENCE [LARGE SCALE GENOMIC DNA]</scope>
    <source>
        <strain evidence="2 3">PA1-10</strain>
    </source>
</reference>
<accession>A0A5C4WRJ6</accession>
<evidence type="ECO:0000256" key="1">
    <source>
        <dbReference type="SAM" id="MobiDB-lite"/>
    </source>
</evidence>
<dbReference type="NCBIfam" id="NF038083">
    <property type="entry name" value="CU044_5270_fam"/>
    <property type="match status" value="1"/>
</dbReference>
<sequence>MPETNDPGMDDEIRVFAAGKPAVPPYGAQARARARERLLAEAAGGRSFRLPRLGWQAAAAFGATVVLVGGVAVALSHQGQGATGPATAVTQSAELSTGELDPRPGQFIVIESDTMYGSLTVGTEGESRHLYRTHRKLWRSVDGSADGLLLVEGREPSPWPGRPLPEAAKDWAGSDWHVLPSCPGRHRLDYAFLSKLPADAAGMRARLYETAGKGSDRDRAAFDHMRDLVRETYLPKAQRDALFEAASTIPGVQVAEGVADSAGRKGVALGRLDPRGTLAQAVFDPATHLLLGERETVVDEKLAKAPKGSVLALTAQLKASVVDELPKAAPASRKAASACPSPVSASPVPSPRSKTPMPSTAPPRRSATAVPMPTPTGDGPSPVPSTAKAPPAGK</sequence>